<dbReference type="FunFam" id="3.40.309.10:FF:000004">
    <property type="entry name" value="Succinate-semialdehyde dehydrogenase I"/>
    <property type="match status" value="1"/>
</dbReference>
<dbReference type="InterPro" id="IPR016161">
    <property type="entry name" value="Ald_DH/histidinol_DH"/>
</dbReference>
<dbReference type="FunFam" id="3.40.605.10:FF:000007">
    <property type="entry name" value="NAD/NADP-dependent betaine aldehyde dehydrogenase"/>
    <property type="match status" value="1"/>
</dbReference>
<dbReference type="Gene3D" id="3.40.605.10">
    <property type="entry name" value="Aldehyde Dehydrogenase, Chain A, domain 1"/>
    <property type="match status" value="1"/>
</dbReference>
<dbReference type="RefSeq" id="WP_148377712.1">
    <property type="nucleotide sequence ID" value="NZ_VSIY01000006.1"/>
</dbReference>
<evidence type="ECO:0000256" key="2">
    <source>
        <dbReference type="ARBA" id="ARBA00023002"/>
    </source>
</evidence>
<dbReference type="InterPro" id="IPR016163">
    <property type="entry name" value="Ald_DH_C"/>
</dbReference>
<evidence type="ECO:0000313" key="4">
    <source>
        <dbReference type="EMBL" id="TYB81318.1"/>
    </source>
</evidence>
<dbReference type="SUPFAM" id="SSF53720">
    <property type="entry name" value="ALDH-like"/>
    <property type="match status" value="1"/>
</dbReference>
<gene>
    <name evidence="4" type="ORF">FVF75_09340</name>
</gene>
<comment type="caution">
    <text evidence="4">The sequence shown here is derived from an EMBL/GenBank/DDBJ whole genome shotgun (WGS) entry which is preliminary data.</text>
</comment>
<keyword evidence="2" id="KW-0560">Oxidoreductase</keyword>
<dbReference type="CDD" id="cd07103">
    <property type="entry name" value="ALDH_F5_SSADH_GabD"/>
    <property type="match status" value="1"/>
</dbReference>
<dbReference type="AlphaFoldDB" id="A0A5D0RL03"/>
<evidence type="ECO:0000256" key="1">
    <source>
        <dbReference type="ARBA" id="ARBA00009986"/>
    </source>
</evidence>
<protein>
    <submittedName>
        <fullName evidence="4">NAD-dependent succinate-semialdehyde dehydrogenase</fullName>
    </submittedName>
</protein>
<dbReference type="Proteomes" id="UP000322080">
    <property type="component" value="Unassembled WGS sequence"/>
</dbReference>
<evidence type="ECO:0000313" key="5">
    <source>
        <dbReference type="Proteomes" id="UP000322080"/>
    </source>
</evidence>
<dbReference type="PANTHER" id="PTHR43353:SF5">
    <property type="entry name" value="SUCCINATE-SEMIALDEHYDE DEHYDROGENASE, MITOCHONDRIAL"/>
    <property type="match status" value="1"/>
</dbReference>
<proteinExistence type="inferred from homology"/>
<sequence>MYHDLNLFIGGEWRAASGKATRNVTDPATEEALGTIAMATEDDVDAALAAAQSGFATWRRFGTWDRAALLRKTADLIRERVETIATLMSLETGKPIAEARGETNAAADQFEWYAEETKRIYGQIIEGRTGESRMSVIYQPVGVVAAFSAWNFPALLPARKIAAALGAGCSIIIKPAGEAPASCAALVAACHDAGIPAGAVNFLTGNSSMIAERLIRSPIVRKVSVTGSVPVGKEILRLAADGVKKVSMELGGHGPVVIFDDVDAEAVARTCAATKFRNCGQVCISPTRFYVHESQYEAFAGAFAEVAKGLKLGRGLDDGVQMGPMANRRGLTTIEEMVSDAVGLGASVLAGGARPKSMNAGYFFEPTVLGQVPDEALVMREEPFGPIAPITTFRDYDEVMERANALPFGLAGYVFSNNLSLATRASEDLEVGMVGVNEMLLATAEAPFGGIKESGMGREGGSLGVMDYLNPKYVRTRIEPIGRQS</sequence>
<feature type="domain" description="Aldehyde dehydrogenase" evidence="3">
    <location>
        <begin position="13"/>
        <end position="474"/>
    </location>
</feature>
<dbReference type="PANTHER" id="PTHR43353">
    <property type="entry name" value="SUCCINATE-SEMIALDEHYDE DEHYDROGENASE, MITOCHONDRIAL"/>
    <property type="match status" value="1"/>
</dbReference>
<reference evidence="4 5" key="1">
    <citation type="submission" date="2019-08" db="EMBL/GenBank/DDBJ databases">
        <title>Identification of a novel species of the genus Boseongicola.</title>
        <authorList>
            <person name="Zhang X.-Q."/>
        </authorList>
    </citation>
    <scope>NUCLEOTIDE SEQUENCE [LARGE SCALE GENOMIC DNA]</scope>
    <source>
        <strain evidence="4 5">HY14</strain>
    </source>
</reference>
<dbReference type="EMBL" id="VSIY01000006">
    <property type="protein sequence ID" value="TYB81318.1"/>
    <property type="molecule type" value="Genomic_DNA"/>
</dbReference>
<dbReference type="InterPro" id="IPR016162">
    <property type="entry name" value="Ald_DH_N"/>
</dbReference>
<accession>A0A5D0RL03</accession>
<dbReference type="Gene3D" id="3.40.309.10">
    <property type="entry name" value="Aldehyde Dehydrogenase, Chain A, domain 2"/>
    <property type="match status" value="1"/>
</dbReference>
<organism evidence="4 5">
    <name type="scientific">Maritimibacter fusiformis</name>
    <dbReference type="NCBI Taxonomy" id="2603819"/>
    <lineage>
        <taxon>Bacteria</taxon>
        <taxon>Pseudomonadati</taxon>
        <taxon>Pseudomonadota</taxon>
        <taxon>Alphaproteobacteria</taxon>
        <taxon>Rhodobacterales</taxon>
        <taxon>Roseobacteraceae</taxon>
        <taxon>Maritimibacter</taxon>
    </lineage>
</organism>
<dbReference type="GO" id="GO:0004777">
    <property type="term" value="F:succinate-semialdehyde dehydrogenase (NAD+) activity"/>
    <property type="evidence" value="ECO:0007669"/>
    <property type="project" value="TreeGrafter"/>
</dbReference>
<dbReference type="GO" id="GO:0009450">
    <property type="term" value="P:gamma-aminobutyric acid catabolic process"/>
    <property type="evidence" value="ECO:0007669"/>
    <property type="project" value="TreeGrafter"/>
</dbReference>
<dbReference type="InterPro" id="IPR050740">
    <property type="entry name" value="Aldehyde_DH_Superfamily"/>
</dbReference>
<dbReference type="InterPro" id="IPR015590">
    <property type="entry name" value="Aldehyde_DH_dom"/>
</dbReference>
<dbReference type="Pfam" id="PF00171">
    <property type="entry name" value="Aldedh"/>
    <property type="match status" value="1"/>
</dbReference>
<name>A0A5D0RL03_9RHOB</name>
<comment type="similarity">
    <text evidence="1">Belongs to the aldehyde dehydrogenase family.</text>
</comment>
<evidence type="ECO:0000259" key="3">
    <source>
        <dbReference type="Pfam" id="PF00171"/>
    </source>
</evidence>
<keyword evidence="5" id="KW-1185">Reference proteome</keyword>